<feature type="transmembrane region" description="Helical" evidence="6">
    <location>
        <begin position="674"/>
        <end position="694"/>
    </location>
</feature>
<proteinExistence type="inferred from homology"/>
<dbReference type="PANTHER" id="PTHR46795">
    <property type="entry name" value="ABC TRANSPORTER PERMEASE-RELATED-RELATED"/>
    <property type="match status" value="1"/>
</dbReference>
<protein>
    <recommendedName>
        <fullName evidence="7">ABC3 transporter permease C-terminal domain-containing protein</fullName>
    </recommendedName>
</protein>
<dbReference type="AlphaFoldDB" id="A0A430B2A9"/>
<feature type="transmembrane region" description="Helical" evidence="6">
    <location>
        <begin position="239"/>
        <end position="265"/>
    </location>
</feature>
<dbReference type="InterPro" id="IPR003838">
    <property type="entry name" value="ABC3_permease_C"/>
</dbReference>
<evidence type="ECO:0000256" key="1">
    <source>
        <dbReference type="ARBA" id="ARBA00004651"/>
    </source>
</evidence>
<feature type="transmembrane region" description="Helical" evidence="6">
    <location>
        <begin position="294"/>
        <end position="314"/>
    </location>
</feature>
<feature type="transmembrane region" description="Helical" evidence="6">
    <location>
        <begin position="20"/>
        <end position="41"/>
    </location>
</feature>
<sequence length="710" mass="82564">MMMSFKQLIFKNITKNGRAYRSYFFSSTFSVTLFFIFSMIAHHPALKDGFKGTYTNISSLSTIGFDISQAMVVLMSSIFLLYSFSVFLKGRKKELSIFLSLGMSGRQVRLMVFFENMLLGLSSIVTGSLLGLLFSKFCLLIAQNLFMIEKGLPFYFPKEALLLTFASYGMIFLLISLFTVFSLRIRIITELLREGIKGDDTPRVKWWLSALGVLSLLAAYFLIWSFVKDFRWDWEANNYLLYAGVVCCFWGTFLFFTQSAPQVILRLKRSKIFLRGPRMLLLSNLTYRMKKNSVMFFIIAIVASAAFIGMGYTMSIGGSNYVASQDSSFAYSYNSIAYDDLDKMEKEDRKNIQFITTSIEAFGYDYLVQDLSNPVFAIIIQKKSMSKWADNYLVFPLSKYNEMAEFKGERKLKLKNDQQALYVSNTNSQKQVVSGRDKKKNIHYQELEFFGHGGDSFKRKMEVVSVPQGYNIRFYVNPLLLVSDELYNQLTTKEPEDADYREHSVVIHFNEWNKDKKLNHKISQYFNRIDKEQFSEYEKKLEELGGDYDGLSEEEKATVDLLYPEDFIFFYSLFDSWVENNQSNGLIILVSFLLGSVFFSFASCIVYFRLFGELDRDGELHRALHISGTTLKERHRIVTEEMLIMFFLPLLIALLNFWVAMYCLSIYLDTSTMVYFFRIAKIYLVFQSVFFIILRGNYLKHLDHYAEYIS</sequence>
<organism evidence="8 9">
    <name type="scientific">Vagococcus elongatus</name>
    <dbReference type="NCBI Taxonomy" id="180344"/>
    <lineage>
        <taxon>Bacteria</taxon>
        <taxon>Bacillati</taxon>
        <taxon>Bacillota</taxon>
        <taxon>Bacilli</taxon>
        <taxon>Lactobacillales</taxon>
        <taxon>Enterococcaceae</taxon>
        <taxon>Vagococcus</taxon>
    </lineage>
</organism>
<evidence type="ECO:0000313" key="8">
    <source>
        <dbReference type="EMBL" id="RSU14362.1"/>
    </source>
</evidence>
<evidence type="ECO:0000256" key="4">
    <source>
        <dbReference type="ARBA" id="ARBA00022989"/>
    </source>
</evidence>
<feature type="transmembrane region" description="Helical" evidence="6">
    <location>
        <begin position="162"/>
        <end position="185"/>
    </location>
</feature>
<dbReference type="EMBL" id="NGKA01000003">
    <property type="protein sequence ID" value="RSU14362.1"/>
    <property type="molecule type" value="Genomic_DNA"/>
</dbReference>
<name>A0A430B2A9_9ENTE</name>
<dbReference type="InterPro" id="IPR052536">
    <property type="entry name" value="ABC-4_Integral_Memb_Prot"/>
</dbReference>
<feature type="domain" description="ABC3 transporter permease C-terminal" evidence="7">
    <location>
        <begin position="70"/>
        <end position="185"/>
    </location>
</feature>
<accession>A0A430B2A9</accession>
<keyword evidence="4 6" id="KW-1133">Transmembrane helix</keyword>
<feature type="transmembrane region" description="Helical" evidence="6">
    <location>
        <begin position="586"/>
        <end position="608"/>
    </location>
</feature>
<keyword evidence="6" id="KW-0813">Transport</keyword>
<evidence type="ECO:0000256" key="3">
    <source>
        <dbReference type="ARBA" id="ARBA00022692"/>
    </source>
</evidence>
<dbReference type="GO" id="GO:0055085">
    <property type="term" value="P:transmembrane transport"/>
    <property type="evidence" value="ECO:0007669"/>
    <property type="project" value="UniProtKB-UniRule"/>
</dbReference>
<evidence type="ECO:0000256" key="5">
    <source>
        <dbReference type="ARBA" id="ARBA00023136"/>
    </source>
</evidence>
<evidence type="ECO:0000259" key="7">
    <source>
        <dbReference type="Pfam" id="PF02687"/>
    </source>
</evidence>
<reference evidence="8 9" key="1">
    <citation type="submission" date="2017-05" db="EMBL/GenBank/DDBJ databases">
        <title>Vagococcus spp. assemblies.</title>
        <authorList>
            <person name="Gulvik C.A."/>
        </authorList>
    </citation>
    <scope>NUCLEOTIDE SEQUENCE [LARGE SCALE GENOMIC DNA]</scope>
    <source>
        <strain evidence="8 9">CCUG 51432</strain>
    </source>
</reference>
<keyword evidence="3 6" id="KW-0812">Transmembrane</keyword>
<feature type="transmembrane region" description="Helical" evidence="6">
    <location>
        <begin position="67"/>
        <end position="88"/>
    </location>
</feature>
<evidence type="ECO:0000256" key="2">
    <source>
        <dbReference type="ARBA" id="ARBA00022475"/>
    </source>
</evidence>
<keyword evidence="9" id="KW-1185">Reference proteome</keyword>
<comment type="caution">
    <text evidence="8">The sequence shown here is derived from an EMBL/GenBank/DDBJ whole genome shotgun (WGS) entry which is preliminary data.</text>
</comment>
<dbReference type="GO" id="GO:0005886">
    <property type="term" value="C:plasma membrane"/>
    <property type="evidence" value="ECO:0007669"/>
    <property type="project" value="UniProtKB-SubCell"/>
</dbReference>
<keyword evidence="5 6" id="KW-0472">Membrane</keyword>
<comment type="subcellular location">
    <subcellularLocation>
        <location evidence="1 6">Cell membrane</location>
        <topology evidence="1 6">Multi-pass membrane protein</topology>
    </subcellularLocation>
</comment>
<dbReference type="Pfam" id="PF02687">
    <property type="entry name" value="FtsX"/>
    <property type="match status" value="1"/>
</dbReference>
<comment type="similarity">
    <text evidence="6">Belongs to the ABC-4 integral membrane protein family.</text>
</comment>
<feature type="transmembrane region" description="Helical" evidence="6">
    <location>
        <begin position="642"/>
        <end position="668"/>
    </location>
</feature>
<keyword evidence="2 6" id="KW-1003">Cell membrane</keyword>
<dbReference type="InterPro" id="IPR027022">
    <property type="entry name" value="ABC_permease_BceB-typ"/>
</dbReference>
<gene>
    <name evidence="8" type="ORF">CBF29_03425</name>
</gene>
<dbReference type="PANTHER" id="PTHR46795:SF3">
    <property type="entry name" value="ABC TRANSPORTER PERMEASE"/>
    <property type="match status" value="1"/>
</dbReference>
<dbReference type="OrthoDB" id="1937696at2"/>
<evidence type="ECO:0000256" key="6">
    <source>
        <dbReference type="PIRNR" id="PIRNR018968"/>
    </source>
</evidence>
<dbReference type="PIRSF" id="PIRSF018968">
    <property type="entry name" value="ABC_permease_BceB"/>
    <property type="match status" value="1"/>
</dbReference>
<feature type="transmembrane region" description="Helical" evidence="6">
    <location>
        <begin position="206"/>
        <end position="227"/>
    </location>
</feature>
<dbReference type="Proteomes" id="UP000287605">
    <property type="component" value="Unassembled WGS sequence"/>
</dbReference>
<evidence type="ECO:0000313" key="9">
    <source>
        <dbReference type="Proteomes" id="UP000287605"/>
    </source>
</evidence>
<feature type="transmembrane region" description="Helical" evidence="6">
    <location>
        <begin position="109"/>
        <end position="142"/>
    </location>
</feature>